<feature type="region of interest" description="Disordered" evidence="4">
    <location>
        <begin position="201"/>
        <end position="226"/>
    </location>
</feature>
<evidence type="ECO:0000313" key="6">
    <source>
        <dbReference type="Proteomes" id="UP000639643"/>
    </source>
</evidence>
<keyword evidence="6" id="KW-1185">Reference proteome</keyword>
<feature type="repeat" description="ANK" evidence="3">
    <location>
        <begin position="3"/>
        <end position="35"/>
    </location>
</feature>
<dbReference type="AlphaFoldDB" id="A0A8H6K8J7"/>
<dbReference type="Gene3D" id="1.25.40.20">
    <property type="entry name" value="Ankyrin repeat-containing domain"/>
    <property type="match status" value="2"/>
</dbReference>
<dbReference type="Pfam" id="PF12796">
    <property type="entry name" value="Ank_2"/>
    <property type="match status" value="1"/>
</dbReference>
<dbReference type="OrthoDB" id="4837942at2759"/>
<evidence type="ECO:0000256" key="1">
    <source>
        <dbReference type="ARBA" id="ARBA00022737"/>
    </source>
</evidence>
<evidence type="ECO:0000313" key="5">
    <source>
        <dbReference type="EMBL" id="KAF6826373.1"/>
    </source>
</evidence>
<sequence>CGHFSDALQAACRGGHNTTVRILLKPGANLNARNGHFGGALLAASHGGHDATVRILLEAARAGIGAPGDLLSIALQTAILRGHTKVMATLLREGARLDIDAQIQDRGNALYAASEEGQIATVHFLLEKGADVNAEGGHFGNALQVASCKGHETIVQMLLERGAVINASWGHHRNSLHAALIEDHDIIFWMLVDRRIKERSRKRKAEKALHGDTQRRRLSSPDQGPE</sequence>
<dbReference type="SUPFAM" id="SSF48403">
    <property type="entry name" value="Ankyrin repeat"/>
    <property type="match status" value="1"/>
</dbReference>
<proteinExistence type="predicted"/>
<dbReference type="EMBL" id="WIGM01000402">
    <property type="protein sequence ID" value="KAF6826373.1"/>
    <property type="molecule type" value="Genomic_DNA"/>
</dbReference>
<feature type="compositionally biased region" description="Basic and acidic residues" evidence="4">
    <location>
        <begin position="206"/>
        <end position="215"/>
    </location>
</feature>
<reference evidence="5" key="1">
    <citation type="journal article" date="2020" name="Phytopathology">
        <title>Genome Sequence Resources of Colletotrichum truncatum, C. plurivorum, C. musicola, and C. sojae: Four Species Pathogenic to Soybean (Glycine max).</title>
        <authorList>
            <person name="Rogerio F."/>
            <person name="Boufleur T.R."/>
            <person name="Ciampi-Guillardi M."/>
            <person name="Sukno S.A."/>
            <person name="Thon M.R."/>
            <person name="Massola Junior N.S."/>
            <person name="Baroncelli R."/>
        </authorList>
    </citation>
    <scope>NUCLEOTIDE SEQUENCE</scope>
    <source>
        <strain evidence="5">LFN0074</strain>
    </source>
</reference>
<dbReference type="PROSITE" id="PS50088">
    <property type="entry name" value="ANK_REPEAT"/>
    <property type="match status" value="2"/>
</dbReference>
<feature type="non-terminal residue" evidence="5">
    <location>
        <position position="1"/>
    </location>
</feature>
<name>A0A8H6K8J7_9PEZI</name>
<dbReference type="SMART" id="SM00248">
    <property type="entry name" value="ANK"/>
    <property type="match status" value="5"/>
</dbReference>
<dbReference type="PANTHER" id="PTHR24123">
    <property type="entry name" value="ANKYRIN REPEAT-CONTAINING"/>
    <property type="match status" value="1"/>
</dbReference>
<dbReference type="Proteomes" id="UP000639643">
    <property type="component" value="Unassembled WGS sequence"/>
</dbReference>
<evidence type="ECO:0000256" key="2">
    <source>
        <dbReference type="ARBA" id="ARBA00023043"/>
    </source>
</evidence>
<gene>
    <name evidence="5" type="ORF">CMUS01_09456</name>
</gene>
<dbReference type="Pfam" id="PF00023">
    <property type="entry name" value="Ank"/>
    <property type="match status" value="2"/>
</dbReference>
<dbReference type="InterPro" id="IPR002110">
    <property type="entry name" value="Ankyrin_rpt"/>
</dbReference>
<dbReference type="PANTHER" id="PTHR24123:SF33">
    <property type="entry name" value="PROTEIN HOS4"/>
    <property type="match status" value="1"/>
</dbReference>
<keyword evidence="1" id="KW-0677">Repeat</keyword>
<dbReference type="InterPro" id="IPR051165">
    <property type="entry name" value="Multifunctional_ANK_Repeat"/>
</dbReference>
<organism evidence="5 6">
    <name type="scientific">Colletotrichum musicola</name>
    <dbReference type="NCBI Taxonomy" id="2175873"/>
    <lineage>
        <taxon>Eukaryota</taxon>
        <taxon>Fungi</taxon>
        <taxon>Dikarya</taxon>
        <taxon>Ascomycota</taxon>
        <taxon>Pezizomycotina</taxon>
        <taxon>Sordariomycetes</taxon>
        <taxon>Hypocreomycetidae</taxon>
        <taxon>Glomerellales</taxon>
        <taxon>Glomerellaceae</taxon>
        <taxon>Colletotrichum</taxon>
        <taxon>Colletotrichum orchidearum species complex</taxon>
    </lineage>
</organism>
<protein>
    <recommendedName>
        <fullName evidence="7">Ankyrin</fullName>
    </recommendedName>
</protein>
<evidence type="ECO:0008006" key="7">
    <source>
        <dbReference type="Google" id="ProtNLM"/>
    </source>
</evidence>
<accession>A0A8H6K8J7</accession>
<keyword evidence="2 3" id="KW-0040">ANK repeat</keyword>
<evidence type="ECO:0000256" key="4">
    <source>
        <dbReference type="SAM" id="MobiDB-lite"/>
    </source>
</evidence>
<dbReference type="InterPro" id="IPR036770">
    <property type="entry name" value="Ankyrin_rpt-contain_sf"/>
</dbReference>
<dbReference type="PROSITE" id="PS50297">
    <property type="entry name" value="ANK_REP_REGION"/>
    <property type="match status" value="2"/>
</dbReference>
<feature type="repeat" description="ANK" evidence="3">
    <location>
        <begin position="105"/>
        <end position="137"/>
    </location>
</feature>
<evidence type="ECO:0000256" key="3">
    <source>
        <dbReference type="PROSITE-ProRule" id="PRU00023"/>
    </source>
</evidence>
<comment type="caution">
    <text evidence="5">The sequence shown here is derived from an EMBL/GenBank/DDBJ whole genome shotgun (WGS) entry which is preliminary data.</text>
</comment>